<dbReference type="Proteomes" id="UP000051950">
    <property type="component" value="Unassembled WGS sequence"/>
</dbReference>
<dbReference type="EMBL" id="LMZQ01000015">
    <property type="protein sequence ID" value="KRT14644.1"/>
    <property type="molecule type" value="Genomic_DNA"/>
</dbReference>
<proteinExistence type="predicted"/>
<dbReference type="AlphaFoldDB" id="A0A0T5VM38"/>
<gene>
    <name evidence="1" type="ORF">ASU31_18415</name>
</gene>
<reference evidence="1 2" key="1">
    <citation type="submission" date="2015-11" db="EMBL/GenBank/DDBJ databases">
        <title>Sequence of Pedobacter ginsenosidimutans.</title>
        <authorList>
            <person name="Carson E."/>
            <person name="Keyser V."/>
            <person name="Newman J."/>
            <person name="Miller J."/>
        </authorList>
    </citation>
    <scope>NUCLEOTIDE SEQUENCE [LARGE SCALE GENOMIC DNA]</scope>
    <source>
        <strain evidence="1 2">KACC 14530</strain>
    </source>
</reference>
<name>A0A0T5VM38_9SPHI</name>
<keyword evidence="2" id="KW-1185">Reference proteome</keyword>
<organism evidence="1 2">
    <name type="scientific">Pedobacter ginsenosidimutans</name>
    <dbReference type="NCBI Taxonomy" id="687842"/>
    <lineage>
        <taxon>Bacteria</taxon>
        <taxon>Pseudomonadati</taxon>
        <taxon>Bacteroidota</taxon>
        <taxon>Sphingobacteriia</taxon>
        <taxon>Sphingobacteriales</taxon>
        <taxon>Sphingobacteriaceae</taxon>
        <taxon>Pedobacter</taxon>
    </lineage>
</organism>
<evidence type="ECO:0000313" key="1">
    <source>
        <dbReference type="EMBL" id="KRT14644.1"/>
    </source>
</evidence>
<comment type="caution">
    <text evidence="1">The sequence shown here is derived from an EMBL/GenBank/DDBJ whole genome shotgun (WGS) entry which is preliminary data.</text>
</comment>
<protein>
    <submittedName>
        <fullName evidence="1">Uncharacterized protein</fullName>
    </submittedName>
</protein>
<accession>A0A0T5VM38</accession>
<sequence>MTNQGGAEDLYWVVIPNPIAIGLIGDRNAISFKIPACAGMTIDYMICQSERSRRPYVENDKLFKEKILKQVQDDD</sequence>
<dbReference type="STRING" id="687842.ASU31_18415"/>
<evidence type="ECO:0000313" key="2">
    <source>
        <dbReference type="Proteomes" id="UP000051950"/>
    </source>
</evidence>